<organism evidence="1 2">
    <name type="scientific">Henosepilachna vigintioctopunctata</name>
    <dbReference type="NCBI Taxonomy" id="420089"/>
    <lineage>
        <taxon>Eukaryota</taxon>
        <taxon>Metazoa</taxon>
        <taxon>Ecdysozoa</taxon>
        <taxon>Arthropoda</taxon>
        <taxon>Hexapoda</taxon>
        <taxon>Insecta</taxon>
        <taxon>Pterygota</taxon>
        <taxon>Neoptera</taxon>
        <taxon>Endopterygota</taxon>
        <taxon>Coleoptera</taxon>
        <taxon>Polyphaga</taxon>
        <taxon>Cucujiformia</taxon>
        <taxon>Coccinelloidea</taxon>
        <taxon>Coccinellidae</taxon>
        <taxon>Epilachninae</taxon>
        <taxon>Epilachnini</taxon>
        <taxon>Henosepilachna</taxon>
    </lineage>
</organism>
<proteinExistence type="predicted"/>
<evidence type="ECO:0000313" key="2">
    <source>
        <dbReference type="Proteomes" id="UP001431783"/>
    </source>
</evidence>
<dbReference type="Proteomes" id="UP001431783">
    <property type="component" value="Unassembled WGS sequence"/>
</dbReference>
<gene>
    <name evidence="1" type="ORF">WA026_004253</name>
</gene>
<dbReference type="AlphaFoldDB" id="A0AAW1V773"/>
<dbReference type="EMBL" id="JARQZJ010000122">
    <property type="protein sequence ID" value="KAK9888969.1"/>
    <property type="molecule type" value="Genomic_DNA"/>
</dbReference>
<evidence type="ECO:0000313" key="1">
    <source>
        <dbReference type="EMBL" id="KAK9888969.1"/>
    </source>
</evidence>
<accession>A0AAW1V773</accession>
<name>A0AAW1V773_9CUCU</name>
<reference evidence="1 2" key="1">
    <citation type="submission" date="2023-03" db="EMBL/GenBank/DDBJ databases">
        <title>Genome insight into feeding habits of ladybird beetles.</title>
        <authorList>
            <person name="Li H.-S."/>
            <person name="Huang Y.-H."/>
            <person name="Pang H."/>
        </authorList>
    </citation>
    <scope>NUCLEOTIDE SEQUENCE [LARGE SCALE GENOMIC DNA]</scope>
    <source>
        <strain evidence="1">SYSU_2023b</strain>
        <tissue evidence="1">Whole body</tissue>
    </source>
</reference>
<protein>
    <submittedName>
        <fullName evidence="1">Uncharacterized protein</fullName>
    </submittedName>
</protein>
<comment type="caution">
    <text evidence="1">The sequence shown here is derived from an EMBL/GenBank/DDBJ whole genome shotgun (WGS) entry which is preliminary data.</text>
</comment>
<keyword evidence="2" id="KW-1185">Reference proteome</keyword>
<sequence length="99" mass="11606">MGPMEPIRIESRKRRAALVVCMVDDSPVHVLWEYTTWQKQRREAMESLGYQPDPDSIIGVMLEDSAKWEILYKTITEIIKTKVKEDRIKEERQRTEAAG</sequence>